<evidence type="ECO:0000313" key="2">
    <source>
        <dbReference type="EMBL" id="KAK9765019.1"/>
    </source>
</evidence>
<dbReference type="EMBL" id="JASJQH010000328">
    <property type="protein sequence ID" value="KAK9765019.1"/>
    <property type="molecule type" value="Genomic_DNA"/>
</dbReference>
<dbReference type="Pfam" id="PF04577">
    <property type="entry name" value="Glyco_transf_61"/>
    <property type="match status" value="1"/>
</dbReference>
<dbReference type="InterPro" id="IPR049625">
    <property type="entry name" value="Glyco_transf_61_cat"/>
</dbReference>
<organism evidence="2 3">
    <name type="scientific">Basidiobolus ranarum</name>
    <dbReference type="NCBI Taxonomy" id="34480"/>
    <lineage>
        <taxon>Eukaryota</taxon>
        <taxon>Fungi</taxon>
        <taxon>Fungi incertae sedis</taxon>
        <taxon>Zoopagomycota</taxon>
        <taxon>Entomophthoromycotina</taxon>
        <taxon>Basidiobolomycetes</taxon>
        <taxon>Basidiobolales</taxon>
        <taxon>Basidiobolaceae</taxon>
        <taxon>Basidiobolus</taxon>
    </lineage>
</organism>
<accession>A0ABR2WU07</accession>
<gene>
    <name evidence="2" type="ORF">K7432_006977</name>
</gene>
<name>A0ABR2WU07_9FUNG</name>
<reference evidence="2 3" key="1">
    <citation type="submission" date="2023-04" db="EMBL/GenBank/DDBJ databases">
        <title>Genome of Basidiobolus ranarum AG-B5.</title>
        <authorList>
            <person name="Stajich J.E."/>
            <person name="Carter-House D."/>
            <person name="Gryganskyi A."/>
        </authorList>
    </citation>
    <scope>NUCLEOTIDE SEQUENCE [LARGE SCALE GENOMIC DNA]</scope>
    <source>
        <strain evidence="2 3">AG-B5</strain>
    </source>
</reference>
<dbReference type="Proteomes" id="UP001479436">
    <property type="component" value="Unassembled WGS sequence"/>
</dbReference>
<comment type="caution">
    <text evidence="2">The sequence shown here is derived from an EMBL/GenBank/DDBJ whole genome shotgun (WGS) entry which is preliminary data.</text>
</comment>
<keyword evidence="3" id="KW-1185">Reference proteome</keyword>
<evidence type="ECO:0000259" key="1">
    <source>
        <dbReference type="Pfam" id="PF04577"/>
    </source>
</evidence>
<proteinExistence type="predicted"/>
<feature type="domain" description="Glycosyltransferase 61 catalytic" evidence="1">
    <location>
        <begin position="223"/>
        <end position="391"/>
    </location>
</feature>
<protein>
    <recommendedName>
        <fullName evidence="1">Glycosyltransferase 61 catalytic domain-containing protein</fullName>
    </recommendedName>
</protein>
<evidence type="ECO:0000313" key="3">
    <source>
        <dbReference type="Proteomes" id="UP001479436"/>
    </source>
</evidence>
<sequence>MITRRLKLAIPLLMIASVVLFFEFNGSFNAILPGKGFTFTTPETPSLHTTIRSGLNSDSWIPLIISECIDGLNKDAAPCIQQRNPDSNLIKAQELIYKPFRLRVPRFISKKHKDQWLEAVKDLDRLRISNDMEWADYPTANAQNLVFANAVYDGSPPPDEWSNVGCMNIAVSHDSFLQSPIPETKAFDHETLVIATSPDSWSWQHFLDRVTIVWSQSLFAINDHDRSNSSMISGRAPNSPFVDEMYTMMGVKSHVHYETGNRQPQSAKNLVFSCRAPLVHPYTTQRVSEMMGVDLHKVPLSKRKVILYMSRSHGDIANSGRQIVNEEEFLERLEALIKKRGLGEKLELFDRRKYSSVQDIIQYLTQNVMAIIGPHGSAFHNGRFASSDTLIYEFMPDGRFQSCFWEQSHLLEQNYFSYMAKSLNDDNDMQIVEMDAVIQILDENLGKVPKPTLVESYPWKII</sequence>